<evidence type="ECO:0000313" key="11">
    <source>
        <dbReference type="EMBL" id="CRH04831.1"/>
    </source>
</evidence>
<dbReference type="CDD" id="cd07185">
    <property type="entry name" value="OmpA_C-like"/>
    <property type="match status" value="1"/>
</dbReference>
<dbReference type="InterPro" id="IPR006665">
    <property type="entry name" value="OmpA-like"/>
</dbReference>
<sequence length="270" mass="30927">MSMRKLPEKKRLEVSDNPFWISYADLMTALVMLFLVVMSISMIAIASRDEVRAESRKKEITKVLDALEGKIEGGNLGIKIDREKRTISFGDNARFGLNSYYLPPETRKILQDFVPMLLQVKKKGEGRWLKRIHIEGYTDDIGTYLYNVHLSLNRAQTVLCTLMTADITPKQKRELQKMIIIDGAASTSIRGSREESRRVEVRLEFLRTDEKPEPQPTWEMPLGRCPIPLEYDRNRDQKKLEGPLPPFPGGKRGGKPAVGDQVKQARPPYR</sequence>
<keyword evidence="5 9" id="KW-1133">Transmembrane helix</keyword>
<evidence type="ECO:0000256" key="8">
    <source>
        <dbReference type="SAM" id="MobiDB-lite"/>
    </source>
</evidence>
<evidence type="ECO:0000256" key="6">
    <source>
        <dbReference type="ARBA" id="ARBA00023136"/>
    </source>
</evidence>
<feature type="compositionally biased region" description="Basic and acidic residues" evidence="8">
    <location>
        <begin position="230"/>
        <end position="241"/>
    </location>
</feature>
<comment type="similarity">
    <text evidence="2">Belongs to the MotB family.</text>
</comment>
<reference evidence="11" key="1">
    <citation type="submission" date="2015-04" db="EMBL/GenBank/DDBJ databases">
        <authorList>
            <person name="Syromyatnikov M.Y."/>
            <person name="Popov V.N."/>
        </authorList>
    </citation>
    <scope>NUCLEOTIDE SEQUENCE</scope>
    <source>
        <strain evidence="11">MO-1</strain>
    </source>
</reference>
<evidence type="ECO:0000256" key="5">
    <source>
        <dbReference type="ARBA" id="ARBA00022989"/>
    </source>
</evidence>
<dbReference type="GO" id="GO:0005886">
    <property type="term" value="C:plasma membrane"/>
    <property type="evidence" value="ECO:0007669"/>
    <property type="project" value="UniProtKB-SubCell"/>
</dbReference>
<dbReference type="Gene3D" id="3.30.1330.60">
    <property type="entry name" value="OmpA-like domain"/>
    <property type="match status" value="1"/>
</dbReference>
<dbReference type="InterPro" id="IPR025713">
    <property type="entry name" value="MotB-like_N_dom"/>
</dbReference>
<feature type="transmembrane region" description="Helical" evidence="9">
    <location>
        <begin position="20"/>
        <end position="46"/>
    </location>
</feature>
<dbReference type="PANTHER" id="PTHR30329:SF21">
    <property type="entry name" value="LIPOPROTEIN YIAD-RELATED"/>
    <property type="match status" value="1"/>
</dbReference>
<dbReference type="PROSITE" id="PS51123">
    <property type="entry name" value="OMPA_2"/>
    <property type="match status" value="1"/>
</dbReference>
<keyword evidence="3" id="KW-1003">Cell membrane</keyword>
<dbReference type="EMBL" id="LO017727">
    <property type="protein sequence ID" value="CRH04831.1"/>
    <property type="molecule type" value="Genomic_DNA"/>
</dbReference>
<evidence type="ECO:0000256" key="7">
    <source>
        <dbReference type="PROSITE-ProRule" id="PRU00473"/>
    </source>
</evidence>
<feature type="domain" description="OmpA-like" evidence="10">
    <location>
        <begin position="82"/>
        <end position="207"/>
    </location>
</feature>
<comment type="subcellular location">
    <subcellularLocation>
        <location evidence="1">Cell membrane</location>
        <topology evidence="1">Single-pass membrane protein</topology>
    </subcellularLocation>
</comment>
<keyword evidence="6 7" id="KW-0472">Membrane</keyword>
<gene>
    <name evidence="11" type="ORF">MAGMO_0627</name>
</gene>
<keyword evidence="4 9" id="KW-0812">Transmembrane</keyword>
<evidence type="ECO:0000256" key="2">
    <source>
        <dbReference type="ARBA" id="ARBA00008914"/>
    </source>
</evidence>
<dbReference type="SUPFAM" id="SSF103088">
    <property type="entry name" value="OmpA-like"/>
    <property type="match status" value="1"/>
</dbReference>
<evidence type="ECO:0000256" key="4">
    <source>
        <dbReference type="ARBA" id="ARBA00022692"/>
    </source>
</evidence>
<dbReference type="AlphaFoldDB" id="A0A1S7LFV1"/>
<accession>A0A1S7LFV1</accession>
<evidence type="ECO:0000256" key="1">
    <source>
        <dbReference type="ARBA" id="ARBA00004162"/>
    </source>
</evidence>
<proteinExistence type="inferred from homology"/>
<evidence type="ECO:0000256" key="9">
    <source>
        <dbReference type="SAM" id="Phobius"/>
    </source>
</evidence>
<dbReference type="PANTHER" id="PTHR30329">
    <property type="entry name" value="STATOR ELEMENT OF FLAGELLAR MOTOR COMPLEX"/>
    <property type="match status" value="1"/>
</dbReference>
<organism evidence="11">
    <name type="scientific">Magnetococcus massalia (strain MO-1)</name>
    <dbReference type="NCBI Taxonomy" id="451514"/>
    <lineage>
        <taxon>Bacteria</taxon>
        <taxon>Pseudomonadati</taxon>
        <taxon>Pseudomonadota</taxon>
        <taxon>Magnetococcia</taxon>
        <taxon>Magnetococcales</taxon>
        <taxon>Magnetococcaceae</taxon>
        <taxon>Magnetococcus</taxon>
    </lineage>
</organism>
<protein>
    <submittedName>
        <fullName evidence="11">Putative outer membrane protein, OmpA motif</fullName>
    </submittedName>
</protein>
<dbReference type="InterPro" id="IPR036737">
    <property type="entry name" value="OmpA-like_sf"/>
</dbReference>
<dbReference type="Pfam" id="PF13677">
    <property type="entry name" value="MotB_plug"/>
    <property type="match status" value="1"/>
</dbReference>
<feature type="region of interest" description="Disordered" evidence="8">
    <location>
        <begin position="229"/>
        <end position="270"/>
    </location>
</feature>
<evidence type="ECO:0000256" key="3">
    <source>
        <dbReference type="ARBA" id="ARBA00022475"/>
    </source>
</evidence>
<dbReference type="Pfam" id="PF00691">
    <property type="entry name" value="OmpA"/>
    <property type="match status" value="1"/>
</dbReference>
<name>A0A1S7LFV1_MAGMO</name>
<evidence type="ECO:0000259" key="10">
    <source>
        <dbReference type="PROSITE" id="PS51123"/>
    </source>
</evidence>
<dbReference type="InterPro" id="IPR050330">
    <property type="entry name" value="Bact_OuterMem_StrucFunc"/>
</dbReference>